<dbReference type="AlphaFoldDB" id="A0A176WRC7"/>
<keyword evidence="1" id="KW-1133">Transmembrane helix</keyword>
<feature type="transmembrane region" description="Helical" evidence="1">
    <location>
        <begin position="20"/>
        <end position="43"/>
    </location>
</feature>
<sequence length="228" mass="25493">MEGMEGIGPRLRTYEVSMDSFVFLSRYIFSSLNLIAFLGGMGIQELRDSFNLKPNPEGGEYAESFRDDAIVLRKETLPSRFKVGRPVCTAIYFLLPTGSVSKLHRIPSAEVWHFYDGEPLTVFELNGETNAMKHTVLGRDIAAGQLPQYVVPPNVWFGAYPTSDYRVDVASAAVEKLPDRSKEDHYSFVGCTVAPAFEFVDFELAKRSELVSSFPQAKAFIELLTDAE</sequence>
<organism evidence="3 4">
    <name type="scientific">Marchantia polymorpha subsp. ruderalis</name>
    <dbReference type="NCBI Taxonomy" id="1480154"/>
    <lineage>
        <taxon>Eukaryota</taxon>
        <taxon>Viridiplantae</taxon>
        <taxon>Streptophyta</taxon>
        <taxon>Embryophyta</taxon>
        <taxon>Marchantiophyta</taxon>
        <taxon>Marchantiopsida</taxon>
        <taxon>Marchantiidae</taxon>
        <taxon>Marchantiales</taxon>
        <taxon>Marchantiaceae</taxon>
        <taxon>Marchantia</taxon>
    </lineage>
</organism>
<dbReference type="PANTHER" id="PTHR33387:SF3">
    <property type="entry name" value="DUF985 DOMAIN-CONTAINING PROTEIN"/>
    <property type="match status" value="1"/>
</dbReference>
<evidence type="ECO:0000256" key="1">
    <source>
        <dbReference type="SAM" id="Phobius"/>
    </source>
</evidence>
<dbReference type="Pfam" id="PF06172">
    <property type="entry name" value="Cupin_5"/>
    <property type="match status" value="1"/>
</dbReference>
<dbReference type="Gene3D" id="2.60.120.10">
    <property type="entry name" value="Jelly Rolls"/>
    <property type="match status" value="1"/>
</dbReference>
<evidence type="ECO:0000259" key="2">
    <source>
        <dbReference type="Pfam" id="PF06172"/>
    </source>
</evidence>
<gene>
    <name evidence="3" type="ORF">AXG93_1154s1240</name>
</gene>
<keyword evidence="1" id="KW-0812">Transmembrane</keyword>
<dbReference type="EMBL" id="LVLJ01000095">
    <property type="protein sequence ID" value="OAE35670.1"/>
    <property type="molecule type" value="Genomic_DNA"/>
</dbReference>
<evidence type="ECO:0000313" key="4">
    <source>
        <dbReference type="Proteomes" id="UP000077202"/>
    </source>
</evidence>
<accession>A0A176WRC7</accession>
<evidence type="ECO:0000313" key="3">
    <source>
        <dbReference type="EMBL" id="OAE35670.1"/>
    </source>
</evidence>
<protein>
    <recommendedName>
        <fullName evidence="2">DUF985 domain-containing protein</fullName>
    </recommendedName>
</protein>
<dbReference type="InterPro" id="IPR039935">
    <property type="entry name" value="YML079W-like"/>
</dbReference>
<dbReference type="PANTHER" id="PTHR33387">
    <property type="entry name" value="RMLC-LIKE JELLY ROLL FOLD PROTEIN"/>
    <property type="match status" value="1"/>
</dbReference>
<name>A0A176WRC7_MARPO</name>
<reference evidence="3" key="1">
    <citation type="submission" date="2016-03" db="EMBL/GenBank/DDBJ databases">
        <title>Mechanisms controlling the formation of the plant cell surface in tip-growing cells are functionally conserved among land plants.</title>
        <authorList>
            <person name="Honkanen S."/>
            <person name="Jones V.A."/>
            <person name="Morieri G."/>
            <person name="Champion C."/>
            <person name="Hetherington A.J."/>
            <person name="Kelly S."/>
            <person name="Saint-Marcoux D."/>
            <person name="Proust H."/>
            <person name="Prescott H."/>
            <person name="Dolan L."/>
        </authorList>
    </citation>
    <scope>NUCLEOTIDE SEQUENCE [LARGE SCALE GENOMIC DNA]</scope>
    <source>
        <tissue evidence="3">Whole gametophyte</tissue>
    </source>
</reference>
<dbReference type="Proteomes" id="UP000077202">
    <property type="component" value="Unassembled WGS sequence"/>
</dbReference>
<dbReference type="InterPro" id="IPR011051">
    <property type="entry name" value="RmlC_Cupin_sf"/>
</dbReference>
<comment type="caution">
    <text evidence="3">The sequence shown here is derived from an EMBL/GenBank/DDBJ whole genome shotgun (WGS) entry which is preliminary data.</text>
</comment>
<dbReference type="CDD" id="cd06121">
    <property type="entry name" value="cupin_YML079wp"/>
    <property type="match status" value="1"/>
</dbReference>
<keyword evidence="4" id="KW-1185">Reference proteome</keyword>
<dbReference type="InterPro" id="IPR009327">
    <property type="entry name" value="Cupin_DUF985"/>
</dbReference>
<feature type="domain" description="DUF985" evidence="2">
    <location>
        <begin position="45"/>
        <end position="205"/>
    </location>
</feature>
<dbReference type="SUPFAM" id="SSF51182">
    <property type="entry name" value="RmlC-like cupins"/>
    <property type="match status" value="1"/>
</dbReference>
<dbReference type="InterPro" id="IPR014710">
    <property type="entry name" value="RmlC-like_jellyroll"/>
</dbReference>
<proteinExistence type="predicted"/>
<keyword evidence="1" id="KW-0472">Membrane</keyword>